<dbReference type="InterPro" id="IPR050570">
    <property type="entry name" value="Cell_wall_metabolism_enzyme"/>
</dbReference>
<evidence type="ECO:0000256" key="7">
    <source>
        <dbReference type="SAM" id="MobiDB-lite"/>
    </source>
</evidence>
<dbReference type="OrthoDB" id="9805070at2"/>
<evidence type="ECO:0000313" key="11">
    <source>
        <dbReference type="Proteomes" id="UP000094969"/>
    </source>
</evidence>
<evidence type="ECO:0000313" key="10">
    <source>
        <dbReference type="EMBL" id="AOO82298.1"/>
    </source>
</evidence>
<feature type="domain" description="M23ase beta-sheet core" evidence="9">
    <location>
        <begin position="338"/>
        <end position="432"/>
    </location>
</feature>
<evidence type="ECO:0000256" key="3">
    <source>
        <dbReference type="ARBA" id="ARBA00022723"/>
    </source>
</evidence>
<dbReference type="CDD" id="cd12797">
    <property type="entry name" value="M23_peptidase"/>
    <property type="match status" value="1"/>
</dbReference>
<dbReference type="GO" id="GO:0046872">
    <property type="term" value="F:metal ion binding"/>
    <property type="evidence" value="ECO:0007669"/>
    <property type="project" value="UniProtKB-KW"/>
</dbReference>
<dbReference type="AlphaFoldDB" id="A0A1D7U4K0"/>
<dbReference type="EMBL" id="CP017147">
    <property type="protein sequence ID" value="AOO82298.1"/>
    <property type="molecule type" value="Genomic_DNA"/>
</dbReference>
<feature type="transmembrane region" description="Helical" evidence="8">
    <location>
        <begin position="28"/>
        <end position="50"/>
    </location>
</feature>
<dbReference type="SUPFAM" id="SSF51261">
    <property type="entry name" value="Duplicated hybrid motif"/>
    <property type="match status" value="1"/>
</dbReference>
<comment type="cofactor">
    <cofactor evidence="1">
        <name>Zn(2+)</name>
        <dbReference type="ChEBI" id="CHEBI:29105"/>
    </cofactor>
</comment>
<keyword evidence="8" id="KW-0812">Transmembrane</keyword>
<dbReference type="GO" id="GO:0006508">
    <property type="term" value="P:proteolysis"/>
    <property type="evidence" value="ECO:0007669"/>
    <property type="project" value="UniProtKB-KW"/>
</dbReference>
<dbReference type="PANTHER" id="PTHR21666:SF288">
    <property type="entry name" value="CELL DIVISION PROTEIN YTFB"/>
    <property type="match status" value="1"/>
</dbReference>
<dbReference type="FunFam" id="2.70.70.10:FF:000006">
    <property type="entry name" value="M23 family peptidase"/>
    <property type="match status" value="1"/>
</dbReference>
<organism evidence="10 11">
    <name type="scientific">Bosea vaviloviae</name>
    <dbReference type="NCBI Taxonomy" id="1526658"/>
    <lineage>
        <taxon>Bacteria</taxon>
        <taxon>Pseudomonadati</taxon>
        <taxon>Pseudomonadota</taxon>
        <taxon>Alphaproteobacteria</taxon>
        <taxon>Hyphomicrobiales</taxon>
        <taxon>Boseaceae</taxon>
        <taxon>Bosea</taxon>
    </lineage>
</organism>
<evidence type="ECO:0000256" key="1">
    <source>
        <dbReference type="ARBA" id="ARBA00001947"/>
    </source>
</evidence>
<dbReference type="InterPro" id="IPR011055">
    <property type="entry name" value="Dup_hybrid_motif"/>
</dbReference>
<dbReference type="InterPro" id="IPR016047">
    <property type="entry name" value="M23ase_b-sheet_dom"/>
</dbReference>
<accession>A0A1D7U4K0</accession>
<evidence type="ECO:0000256" key="2">
    <source>
        <dbReference type="ARBA" id="ARBA00022670"/>
    </source>
</evidence>
<feature type="compositionally biased region" description="Pro residues" evidence="7">
    <location>
        <begin position="160"/>
        <end position="170"/>
    </location>
</feature>
<keyword evidence="8" id="KW-0472">Membrane</keyword>
<evidence type="ECO:0000259" key="9">
    <source>
        <dbReference type="Pfam" id="PF01551"/>
    </source>
</evidence>
<keyword evidence="8" id="KW-1133">Transmembrane helix</keyword>
<keyword evidence="3" id="KW-0479">Metal-binding</keyword>
<dbReference type="Pfam" id="PF01551">
    <property type="entry name" value="Peptidase_M23"/>
    <property type="match status" value="1"/>
</dbReference>
<dbReference type="STRING" id="1526658.BHK69_19270"/>
<gene>
    <name evidence="10" type="ORF">BHK69_19270</name>
</gene>
<dbReference type="Gene3D" id="2.70.70.10">
    <property type="entry name" value="Glucose Permease (Domain IIA)"/>
    <property type="match status" value="1"/>
</dbReference>
<keyword evidence="5" id="KW-0862">Zinc</keyword>
<keyword evidence="2" id="KW-0645">Protease</keyword>
<evidence type="ECO:0000256" key="4">
    <source>
        <dbReference type="ARBA" id="ARBA00022801"/>
    </source>
</evidence>
<keyword evidence="4" id="KW-0378">Hydrolase</keyword>
<reference evidence="10 11" key="1">
    <citation type="journal article" date="2015" name="Antonie Van Leeuwenhoek">
        <title>Bosea vaviloviae sp. nov., a new species of slow-growing rhizobia isolated from nodules of the relict species Vavilovia formosa (Stev.) Fed.</title>
        <authorList>
            <person name="Safronova V.I."/>
            <person name="Kuznetsova I.G."/>
            <person name="Sazanova A.L."/>
            <person name="Kimeklis A.K."/>
            <person name="Belimov A.A."/>
            <person name="Andronov E.E."/>
            <person name="Pinaev A.G."/>
            <person name="Chizhevskaya E.P."/>
            <person name="Pukhaev A.R."/>
            <person name="Popov K.P."/>
            <person name="Willems A."/>
            <person name="Tikhonovich I.A."/>
        </authorList>
    </citation>
    <scope>NUCLEOTIDE SEQUENCE [LARGE SCALE GENOMIC DNA]</scope>
    <source>
        <strain evidence="10 11">Vaf18</strain>
    </source>
</reference>
<evidence type="ECO:0000256" key="6">
    <source>
        <dbReference type="ARBA" id="ARBA00023049"/>
    </source>
</evidence>
<keyword evidence="11" id="KW-1185">Reference proteome</keyword>
<name>A0A1D7U4K0_9HYPH</name>
<dbReference type="Proteomes" id="UP000094969">
    <property type="component" value="Chromosome"/>
</dbReference>
<evidence type="ECO:0000256" key="5">
    <source>
        <dbReference type="ARBA" id="ARBA00022833"/>
    </source>
</evidence>
<evidence type="ECO:0000256" key="8">
    <source>
        <dbReference type="SAM" id="Phobius"/>
    </source>
</evidence>
<dbReference type="GO" id="GO:0004222">
    <property type="term" value="F:metalloendopeptidase activity"/>
    <property type="evidence" value="ECO:0007669"/>
    <property type="project" value="TreeGrafter"/>
</dbReference>
<dbReference type="KEGG" id="bvv:BHK69_19270"/>
<dbReference type="RefSeq" id="WP_069691508.1">
    <property type="nucleotide sequence ID" value="NZ_CP017147.1"/>
</dbReference>
<keyword evidence="6" id="KW-0482">Metalloprotease</keyword>
<dbReference type="PANTHER" id="PTHR21666">
    <property type="entry name" value="PEPTIDASE-RELATED"/>
    <property type="match status" value="1"/>
</dbReference>
<sequence length="448" mass="47578">MTQSSSAPALPVTGLFTHKTYTMRRATVFAGLAWLTVTTACTGAGGWYILSKDDLAARLITRETTRQYAYEDRITALRADIDRLASRALLDQDGVEARVDELATRQAEVESRQALVTALADTLQTGGITSSIKAPLRPRILKPEEPIRASGITSFAPIMPAKPMPAPDTPPLRGAETGKADTNKADANKAASWLSGADESEPQPPAQRVTAALTRLNRAITTTAGAQLAALKDMDESLADSQKRMRGALAEIGIDTDKMNPVGPVAGGTGGPFVPFKVDPSKGPFEATLDALQPRIAAVFRLRGLTEQLPLARPMAGDADFTSNYGYRVDPFTRGPAMHTGVDFRAEAGSPIRATAPGKVIVAEYNGGYGNMVEIEHSNGVSTRYAHMSAILASVGQVVTTGTVIGRVGTTGRSTGPHLHYETRINEEPMDPTRFLRAGAKLAGRASL</sequence>
<feature type="region of interest" description="Disordered" evidence="7">
    <location>
        <begin position="157"/>
        <end position="183"/>
    </location>
</feature>
<proteinExistence type="predicted"/>
<protein>
    <recommendedName>
        <fullName evidence="9">M23ase beta-sheet core domain-containing protein</fullName>
    </recommendedName>
</protein>